<dbReference type="EMBL" id="JALGBH010000002">
    <property type="protein sequence ID" value="MCJ0742662.1"/>
    <property type="molecule type" value="Genomic_DNA"/>
</dbReference>
<keyword evidence="3" id="KW-1185">Reference proteome</keyword>
<evidence type="ECO:0000313" key="2">
    <source>
        <dbReference type="EMBL" id="MCJ0742662.1"/>
    </source>
</evidence>
<accession>A0ABS9ZWJ6</accession>
<evidence type="ECO:0000313" key="3">
    <source>
        <dbReference type="Proteomes" id="UP001165460"/>
    </source>
</evidence>
<organism evidence="2 3">
    <name type="scientific">Pedobacter montanisoli</name>
    <dbReference type="NCBI Taxonomy" id="2923277"/>
    <lineage>
        <taxon>Bacteria</taxon>
        <taxon>Pseudomonadati</taxon>
        <taxon>Bacteroidota</taxon>
        <taxon>Sphingobacteriia</taxon>
        <taxon>Sphingobacteriales</taxon>
        <taxon>Sphingobacteriaceae</taxon>
        <taxon>Pedobacter</taxon>
    </lineage>
</organism>
<gene>
    <name evidence="2" type="ORF">MMF97_08065</name>
</gene>
<keyword evidence="1" id="KW-0732">Signal</keyword>
<dbReference type="Proteomes" id="UP001165460">
    <property type="component" value="Unassembled WGS sequence"/>
</dbReference>
<comment type="caution">
    <text evidence="2">The sequence shown here is derived from an EMBL/GenBank/DDBJ whole genome shotgun (WGS) entry which is preliminary data.</text>
</comment>
<name>A0ABS9ZWJ6_9SPHI</name>
<feature type="signal peptide" evidence="1">
    <location>
        <begin position="1"/>
        <end position="20"/>
    </location>
</feature>
<protein>
    <recommendedName>
        <fullName evidence="4">DUF4932 domain-containing protein</fullName>
    </recommendedName>
</protein>
<reference evidence="2" key="1">
    <citation type="submission" date="2022-03" db="EMBL/GenBank/DDBJ databases">
        <authorList>
            <person name="Woo C.Y."/>
        </authorList>
    </citation>
    <scope>NUCLEOTIDE SEQUENCE</scope>
    <source>
        <strain evidence="2">CYS-01</strain>
    </source>
</reference>
<evidence type="ECO:0008006" key="4">
    <source>
        <dbReference type="Google" id="ProtNLM"/>
    </source>
</evidence>
<sequence length="233" mass="27125">MKNKIFITSLFLSLACTAFAQKNWFRLQKDSTALIQEATLIKDLFVSDINSIKPGWNFSLKTTIKTTPMLVYYDSQTAHLPLWSQLPEQIQNWFYEIGENKNDGQEIFGLFFNGFYLPHELAHGFEDTLGKLNRSYKNEYFANTIAILWFRKHGYLKELEKCYETAKVIMAKTPNPVPNGQTAENFFTKNYNEILLSGNPSVYGFMQFGQFIKIYEDKTLPDFDTFIKTYLSN</sequence>
<evidence type="ECO:0000256" key="1">
    <source>
        <dbReference type="SAM" id="SignalP"/>
    </source>
</evidence>
<dbReference type="PROSITE" id="PS51257">
    <property type="entry name" value="PROKAR_LIPOPROTEIN"/>
    <property type="match status" value="1"/>
</dbReference>
<proteinExistence type="predicted"/>
<feature type="chain" id="PRO_5047096229" description="DUF4932 domain-containing protein" evidence="1">
    <location>
        <begin position="21"/>
        <end position="233"/>
    </location>
</feature>
<dbReference type="RefSeq" id="WP_243361332.1">
    <property type="nucleotide sequence ID" value="NZ_JALGBH010000002.1"/>
</dbReference>